<evidence type="ECO:0000256" key="2">
    <source>
        <dbReference type="ARBA" id="ARBA00006742"/>
    </source>
</evidence>
<dbReference type="PANTHER" id="PTHR33909">
    <property type="entry name" value="SEC TRANSLOCON ACCESSORY COMPLEX SUBUNIT YAJC"/>
    <property type="match status" value="1"/>
</dbReference>
<comment type="similarity">
    <text evidence="2">Belongs to the YajC family.</text>
</comment>
<dbReference type="GO" id="GO:0015031">
    <property type="term" value="P:protein transport"/>
    <property type="evidence" value="ECO:0007669"/>
    <property type="project" value="UniProtKB-KW"/>
</dbReference>
<comment type="caution">
    <text evidence="11">The sequence shown here is derived from an EMBL/GenBank/DDBJ whole genome shotgun (WGS) entry which is preliminary data.</text>
</comment>
<dbReference type="AlphaFoldDB" id="A0A2I1KUX8"/>
<feature type="region of interest" description="Disordered" evidence="10">
    <location>
        <begin position="99"/>
        <end position="139"/>
    </location>
</feature>
<keyword evidence="7" id="KW-1133">Transmembrane helix</keyword>
<keyword evidence="9" id="KW-0472">Membrane</keyword>
<proteinExistence type="inferred from homology"/>
<evidence type="ECO:0000256" key="1">
    <source>
        <dbReference type="ARBA" id="ARBA00004162"/>
    </source>
</evidence>
<keyword evidence="4" id="KW-1003">Cell membrane</keyword>
<feature type="compositionally biased region" description="Acidic residues" evidence="10">
    <location>
        <begin position="99"/>
        <end position="117"/>
    </location>
</feature>
<evidence type="ECO:0000256" key="6">
    <source>
        <dbReference type="ARBA" id="ARBA00022927"/>
    </source>
</evidence>
<keyword evidence="5" id="KW-0812">Transmembrane</keyword>
<comment type="subcellular location">
    <subcellularLocation>
        <location evidence="1">Cell membrane</location>
        <topology evidence="1">Single-pass membrane protein</topology>
    </subcellularLocation>
</comment>
<evidence type="ECO:0000256" key="7">
    <source>
        <dbReference type="ARBA" id="ARBA00022989"/>
    </source>
</evidence>
<keyword evidence="3" id="KW-0813">Transport</keyword>
<keyword evidence="8" id="KW-0811">Translocation</keyword>
<evidence type="ECO:0000256" key="9">
    <source>
        <dbReference type="ARBA" id="ARBA00023136"/>
    </source>
</evidence>
<dbReference type="GeneID" id="81707430"/>
<accession>A0A2I1KUX8</accession>
<evidence type="ECO:0000256" key="10">
    <source>
        <dbReference type="SAM" id="MobiDB-lite"/>
    </source>
</evidence>
<evidence type="ECO:0000256" key="8">
    <source>
        <dbReference type="ARBA" id="ARBA00023010"/>
    </source>
</evidence>
<gene>
    <name evidence="11" type="ORF">CYJ26_00520</name>
</gene>
<dbReference type="PANTHER" id="PTHR33909:SF1">
    <property type="entry name" value="SEC TRANSLOCON ACCESSORY COMPLEX SUBUNIT YAJC"/>
    <property type="match status" value="1"/>
</dbReference>
<name>A0A2I1KUX8_9ACTO</name>
<dbReference type="GO" id="GO:0005886">
    <property type="term" value="C:plasma membrane"/>
    <property type="evidence" value="ECO:0007669"/>
    <property type="project" value="UniProtKB-SubCell"/>
</dbReference>
<dbReference type="InterPro" id="IPR003849">
    <property type="entry name" value="Preprotein_translocase_YajC"/>
</dbReference>
<evidence type="ECO:0000256" key="4">
    <source>
        <dbReference type="ARBA" id="ARBA00022475"/>
    </source>
</evidence>
<evidence type="ECO:0000256" key="3">
    <source>
        <dbReference type="ARBA" id="ARBA00022448"/>
    </source>
</evidence>
<reference evidence="11 12" key="1">
    <citation type="submission" date="2017-12" db="EMBL/GenBank/DDBJ databases">
        <title>Phylogenetic diversity of female urinary microbiome.</title>
        <authorList>
            <person name="Thomas-White K."/>
            <person name="Wolfe A.J."/>
        </authorList>
    </citation>
    <scope>NUCLEOTIDE SEQUENCE [LARGE SCALE GENOMIC DNA]</scope>
    <source>
        <strain evidence="11 12">UMB0319</strain>
    </source>
</reference>
<sequence>MLWMLIVMVLAFWLMSRFARKQQEKMTAQQNARIEEAMVPGTWVRTRAGFYGKVVEVDGEVVTLATALGDESLWAKASILGAEEPPFASVEDELSELADGDDLAADETVEDAVEETEQTAPEPLSSAAEPHAPARDQQD</sequence>
<keyword evidence="6" id="KW-0653">Protein transport</keyword>
<evidence type="ECO:0000313" key="11">
    <source>
        <dbReference type="EMBL" id="PKY99425.1"/>
    </source>
</evidence>
<organism evidence="11 12">
    <name type="scientific">Actinomyces urogenitalis</name>
    <dbReference type="NCBI Taxonomy" id="103621"/>
    <lineage>
        <taxon>Bacteria</taxon>
        <taxon>Bacillati</taxon>
        <taxon>Actinomycetota</taxon>
        <taxon>Actinomycetes</taxon>
        <taxon>Actinomycetales</taxon>
        <taxon>Actinomycetaceae</taxon>
        <taxon>Actinomyces</taxon>
    </lineage>
</organism>
<dbReference type="Pfam" id="PF02699">
    <property type="entry name" value="YajC"/>
    <property type="match status" value="1"/>
</dbReference>
<evidence type="ECO:0000256" key="5">
    <source>
        <dbReference type="ARBA" id="ARBA00022692"/>
    </source>
</evidence>
<dbReference type="SMART" id="SM01323">
    <property type="entry name" value="YajC"/>
    <property type="match status" value="1"/>
</dbReference>
<dbReference type="EMBL" id="PKHA01000001">
    <property type="protein sequence ID" value="PKY99425.1"/>
    <property type="molecule type" value="Genomic_DNA"/>
</dbReference>
<evidence type="ECO:0000313" key="12">
    <source>
        <dbReference type="Proteomes" id="UP000234778"/>
    </source>
</evidence>
<dbReference type="RefSeq" id="WP_024036558.1">
    <property type="nucleotide sequence ID" value="NZ_CP136961.1"/>
</dbReference>
<protein>
    <submittedName>
        <fullName evidence="11">Preprotein translocase subunit YajC</fullName>
    </submittedName>
</protein>
<dbReference type="Proteomes" id="UP000234778">
    <property type="component" value="Unassembled WGS sequence"/>
</dbReference>